<organism evidence="2 3">
    <name type="scientific">Fusarium oxysporum f. sp. radicis-cucumerinum</name>
    <dbReference type="NCBI Taxonomy" id="327505"/>
    <lineage>
        <taxon>Eukaryota</taxon>
        <taxon>Fungi</taxon>
        <taxon>Dikarya</taxon>
        <taxon>Ascomycota</taxon>
        <taxon>Pezizomycotina</taxon>
        <taxon>Sordariomycetes</taxon>
        <taxon>Hypocreomycetidae</taxon>
        <taxon>Hypocreales</taxon>
        <taxon>Nectriaceae</taxon>
        <taxon>Fusarium</taxon>
        <taxon>Fusarium oxysporum species complex</taxon>
    </lineage>
</organism>
<dbReference type="EMBL" id="MABQ02000013">
    <property type="protein sequence ID" value="PCD21406.1"/>
    <property type="molecule type" value="Genomic_DNA"/>
</dbReference>
<gene>
    <name evidence="2" type="ORF">AU210_016371</name>
</gene>
<evidence type="ECO:0000313" key="3">
    <source>
        <dbReference type="Proteomes" id="UP000219602"/>
    </source>
</evidence>
<feature type="region of interest" description="Disordered" evidence="1">
    <location>
        <begin position="1"/>
        <end position="134"/>
    </location>
</feature>
<reference evidence="2 3" key="1">
    <citation type="journal article" date="2016" name="Environ. Microbiol.">
        <title>Effector profiles distinguish formae speciales of Fusarium oxysporum.</title>
        <authorList>
            <person name="van Dam P."/>
            <person name="Fokkens L."/>
            <person name="Schmidt S.M."/>
            <person name="Linmans J.H."/>
            <person name="Kistler H.C."/>
            <person name="Ma L.J."/>
            <person name="Rep M."/>
        </authorList>
    </citation>
    <scope>NUCLEOTIDE SEQUENCE [LARGE SCALE GENOMIC DNA]</scope>
    <source>
        <strain evidence="2 3">Forc016</strain>
    </source>
</reference>
<name>A0A2H3FRQ1_FUSOX</name>
<evidence type="ECO:0000313" key="2">
    <source>
        <dbReference type="EMBL" id="PCD21406.1"/>
    </source>
</evidence>
<dbReference type="STRING" id="327505.A0A2H3FRQ1"/>
<reference evidence="2 3" key="2">
    <citation type="journal article" date="2017" name="Sci. Rep.">
        <title>A mobile pathogenicity chromosome in Fusarium oxysporum for infection of multiple cucurbit species.</title>
        <authorList>
            <person name="van Dam P."/>
            <person name="Fokkens L."/>
            <person name="Ayukawa Y."/>
            <person name="van der Gragt M."/>
            <person name="Ter Horst A."/>
            <person name="Brankovics B."/>
            <person name="Houterman P.M."/>
            <person name="Arie T."/>
            <person name="Rep M."/>
        </authorList>
    </citation>
    <scope>NUCLEOTIDE SEQUENCE [LARGE SCALE GENOMIC DNA]</scope>
    <source>
        <strain evidence="2 3">Forc016</strain>
    </source>
</reference>
<sequence>MADSTSARNEKMLEEKKAQLKSLEQAPVGVSVIQQEPRDGTAPAGITDSLYEADDENDAPVGYSGGIYPNNSTRLQQKRRSMDSDYPTPCEGAFVSQPQSTLPKKKRKLLTSQPAPEEHEDTCSNTSLGEDESDTETLLSSISEKYEFHFDSWTDFDSDSAVSLARYDWCLSVVRTRLFTNPSDAAEYWTWKSDDNIFQHRVLKGGKWCLLQDEINFHVRTADIVEIQWNIKALCVHIIMRKDVVDPSADGKPRRDVIASFPRQCTIRRFPFFCKERGMKMVNKSGKYSLCDETVACQQLTDASKELNKMWGSIVF</sequence>
<feature type="compositionally biased region" description="Basic and acidic residues" evidence="1">
    <location>
        <begin position="8"/>
        <end position="18"/>
    </location>
</feature>
<dbReference type="AlphaFoldDB" id="A0A2H3FRQ1"/>
<comment type="caution">
    <text evidence="2">The sequence shown here is derived from an EMBL/GenBank/DDBJ whole genome shotgun (WGS) entry which is preliminary data.</text>
</comment>
<accession>A0A2H3FRQ1</accession>
<proteinExistence type="predicted"/>
<dbReference type="Proteomes" id="UP000219602">
    <property type="component" value="Unassembled WGS sequence"/>
</dbReference>
<protein>
    <submittedName>
        <fullName evidence="2">Uncharacterized protein</fullName>
    </submittedName>
</protein>
<evidence type="ECO:0000256" key="1">
    <source>
        <dbReference type="SAM" id="MobiDB-lite"/>
    </source>
</evidence>